<proteinExistence type="predicted"/>
<accession>A0A699RE90</accession>
<feature type="transmembrane region" description="Helical" evidence="1">
    <location>
        <begin position="28"/>
        <end position="48"/>
    </location>
</feature>
<protein>
    <submittedName>
        <fullName evidence="2">Uncharacterized protein</fullName>
    </submittedName>
</protein>
<dbReference type="AlphaFoldDB" id="A0A699RE90"/>
<name>A0A699RE90_TANCI</name>
<keyword evidence="1" id="KW-0472">Membrane</keyword>
<organism evidence="2">
    <name type="scientific">Tanacetum cinerariifolium</name>
    <name type="common">Dalmatian daisy</name>
    <name type="synonym">Chrysanthemum cinerariifolium</name>
    <dbReference type="NCBI Taxonomy" id="118510"/>
    <lineage>
        <taxon>Eukaryota</taxon>
        <taxon>Viridiplantae</taxon>
        <taxon>Streptophyta</taxon>
        <taxon>Embryophyta</taxon>
        <taxon>Tracheophyta</taxon>
        <taxon>Spermatophyta</taxon>
        <taxon>Magnoliopsida</taxon>
        <taxon>eudicotyledons</taxon>
        <taxon>Gunneridae</taxon>
        <taxon>Pentapetalae</taxon>
        <taxon>asterids</taxon>
        <taxon>campanulids</taxon>
        <taxon>Asterales</taxon>
        <taxon>Asteraceae</taxon>
        <taxon>Asteroideae</taxon>
        <taxon>Anthemideae</taxon>
        <taxon>Anthemidinae</taxon>
        <taxon>Tanacetum</taxon>
    </lineage>
</organism>
<dbReference type="EMBL" id="BKCJ011092910">
    <property type="protein sequence ID" value="GFC84103.1"/>
    <property type="molecule type" value="Genomic_DNA"/>
</dbReference>
<feature type="non-terminal residue" evidence="2">
    <location>
        <position position="1"/>
    </location>
</feature>
<evidence type="ECO:0000313" key="2">
    <source>
        <dbReference type="EMBL" id="GFC84103.1"/>
    </source>
</evidence>
<keyword evidence="1" id="KW-0812">Transmembrane</keyword>
<reference evidence="2" key="1">
    <citation type="journal article" date="2019" name="Sci. Rep.">
        <title>Draft genome of Tanacetum cinerariifolium, the natural source of mosquito coil.</title>
        <authorList>
            <person name="Yamashiro T."/>
            <person name="Shiraishi A."/>
            <person name="Satake H."/>
            <person name="Nakayama K."/>
        </authorList>
    </citation>
    <scope>NUCLEOTIDE SEQUENCE</scope>
</reference>
<comment type="caution">
    <text evidence="2">The sequence shown here is derived from an EMBL/GenBank/DDBJ whole genome shotgun (WGS) entry which is preliminary data.</text>
</comment>
<evidence type="ECO:0000256" key="1">
    <source>
        <dbReference type="SAM" id="Phobius"/>
    </source>
</evidence>
<sequence length="78" mass="8294">HGGGEAAAAAMVRVVRWCWQRLLPWQRLVVVLMVVLGGAWLLPCWWVWCRSRGVGGSWCGSGGGGSRVMDGGAARGGE</sequence>
<gene>
    <name evidence="2" type="ORF">Tci_856073</name>
</gene>
<keyword evidence="1" id="KW-1133">Transmembrane helix</keyword>